<dbReference type="Pfam" id="PF20057">
    <property type="entry name" value="DUF6456"/>
    <property type="match status" value="1"/>
</dbReference>
<evidence type="ECO:0000313" key="2">
    <source>
        <dbReference type="EMBL" id="MYM53873.1"/>
    </source>
</evidence>
<comment type="caution">
    <text evidence="2">The sequence shown here is derived from an EMBL/GenBank/DDBJ whole genome shotgun (WGS) entry which is preliminary data.</text>
</comment>
<sequence>MEFGAKGLPDWVPGSVRLYLEHTEMGLSMRRLAQRSGCHASTVMRQIRKLENRRDDRLVDEALKRLCGQYASAVRAGFPQRETQKECQMTVRKTTACTLPNEARLTAEALRILPRLCETTAVLAVAAEMEKAVVVREDDSGNSTRTAVVDRGIAEAMALKDWIDCTDPGRISRYHITAEGRAALTRLMAQAETRAQAGFAEAPAGFAMAPGDREVFDPASVRSSTRRNRYNAAESPMMLLARRKDREGNPFLSADLVAAGERLREDFELSRMEALPDRDGTGQGPETARERVANALRDLGPGLGDVALRCCCYLEGLETAEKRMGWSARSGKIVLRIALQRLKMHYDSLGDTAAMIG</sequence>
<evidence type="ECO:0000313" key="3">
    <source>
        <dbReference type="Proteomes" id="UP000479043"/>
    </source>
</evidence>
<name>A0A6L8LDS7_9RHOB</name>
<accession>A0A6L8LDS7</accession>
<evidence type="ECO:0000259" key="1">
    <source>
        <dbReference type="Pfam" id="PF20057"/>
    </source>
</evidence>
<dbReference type="InterPro" id="IPR045599">
    <property type="entry name" value="DUF6456"/>
</dbReference>
<dbReference type="AlphaFoldDB" id="A0A6L8LDS7"/>
<proteinExistence type="predicted"/>
<gene>
    <name evidence="2" type="ORF">GR167_01045</name>
</gene>
<reference evidence="2 3" key="1">
    <citation type="submission" date="2020-01" db="EMBL/GenBank/DDBJ databases">
        <authorList>
            <person name="Chen S."/>
        </authorList>
    </citation>
    <scope>NUCLEOTIDE SEQUENCE [LARGE SCALE GENOMIC DNA]</scope>
    <source>
        <strain evidence="2 3">GS-10</strain>
    </source>
</reference>
<feature type="domain" description="DUF6456" evidence="1">
    <location>
        <begin position="229"/>
        <end position="347"/>
    </location>
</feature>
<dbReference type="EMBL" id="WWEN01000001">
    <property type="protein sequence ID" value="MYM53873.1"/>
    <property type="molecule type" value="Genomic_DNA"/>
</dbReference>
<dbReference type="Proteomes" id="UP000479043">
    <property type="component" value="Unassembled WGS sequence"/>
</dbReference>
<organism evidence="2 3">
    <name type="scientific">Thalassovita mangrovi</name>
    <dbReference type="NCBI Taxonomy" id="2692236"/>
    <lineage>
        <taxon>Bacteria</taxon>
        <taxon>Pseudomonadati</taxon>
        <taxon>Pseudomonadota</taxon>
        <taxon>Alphaproteobacteria</taxon>
        <taxon>Rhodobacterales</taxon>
        <taxon>Roseobacteraceae</taxon>
        <taxon>Thalassovita</taxon>
    </lineage>
</organism>
<protein>
    <submittedName>
        <fullName evidence="2">Helix-turn-helix domain containing protein</fullName>
    </submittedName>
</protein>
<keyword evidence="3" id="KW-1185">Reference proteome</keyword>